<dbReference type="EMBL" id="VJMH01003802">
    <property type="protein sequence ID" value="KAF0704838.1"/>
    <property type="molecule type" value="Genomic_DNA"/>
</dbReference>
<sequence length="146" mass="17215">MKNAKMRSSYVKPFLTPDNMKERLRFAMGFLQPRLNGTYFFGNMYNYVHIDEKWFYLTTVKKKFYVYANEVVATRACKSKRFITKVMFLAAVARPRYDANKKCIFDRKIGIWPFVQKSVAVRTSRNRPKGAILTVTQSVDSDVYYD</sequence>
<protein>
    <submittedName>
        <fullName evidence="3">Aste57867_6113 protein</fullName>
    </submittedName>
    <submittedName>
        <fullName evidence="4">Aste57867_7242 protein</fullName>
    </submittedName>
</protein>
<evidence type="ECO:0000313" key="3">
    <source>
        <dbReference type="EMBL" id="VFT83120.1"/>
    </source>
</evidence>
<evidence type="ECO:0000313" key="4">
    <source>
        <dbReference type="EMBL" id="VFT84166.1"/>
    </source>
</evidence>
<dbReference type="Gene3D" id="3.30.420.10">
    <property type="entry name" value="Ribonuclease H-like superfamily/Ribonuclease H"/>
    <property type="match status" value="1"/>
</dbReference>
<dbReference type="OrthoDB" id="127170at2759"/>
<reference evidence="1" key="2">
    <citation type="submission" date="2019-06" db="EMBL/GenBank/DDBJ databases">
        <title>Genomics analysis of Aphanomyces spp. identifies a new class of oomycete effector associated with host adaptation.</title>
        <authorList>
            <person name="Gaulin E."/>
        </authorList>
    </citation>
    <scope>NUCLEOTIDE SEQUENCE</scope>
    <source>
        <strain evidence="1">CBS 578.67</strain>
    </source>
</reference>
<evidence type="ECO:0000313" key="5">
    <source>
        <dbReference type="Proteomes" id="UP000332933"/>
    </source>
</evidence>
<accession>A0A485KFQ1</accession>
<reference evidence="4 5" key="1">
    <citation type="submission" date="2019-03" db="EMBL/GenBank/DDBJ databases">
        <authorList>
            <person name="Gaulin E."/>
            <person name="Dumas B."/>
        </authorList>
    </citation>
    <scope>NUCLEOTIDE SEQUENCE [LARGE SCALE GENOMIC DNA]</scope>
    <source>
        <strain evidence="4">CBS 568.67</strain>
    </source>
</reference>
<dbReference type="PANTHER" id="PTHR47169:SF2">
    <property type="entry name" value="OS01G0541250 PROTEIN"/>
    <property type="match status" value="1"/>
</dbReference>
<name>A0A485KFQ1_9STRA</name>
<organism evidence="4 5">
    <name type="scientific">Aphanomyces stellatus</name>
    <dbReference type="NCBI Taxonomy" id="120398"/>
    <lineage>
        <taxon>Eukaryota</taxon>
        <taxon>Sar</taxon>
        <taxon>Stramenopiles</taxon>
        <taxon>Oomycota</taxon>
        <taxon>Saprolegniomycetes</taxon>
        <taxon>Saprolegniales</taxon>
        <taxon>Verrucalvaceae</taxon>
        <taxon>Aphanomyces</taxon>
    </lineage>
</organism>
<dbReference type="PANTHER" id="PTHR47169">
    <property type="entry name" value="OS01G0541250 PROTEIN"/>
    <property type="match status" value="1"/>
</dbReference>
<dbReference type="AlphaFoldDB" id="A0A485KFQ1"/>
<dbReference type="EMBL" id="CAADRA010003814">
    <property type="protein sequence ID" value="VFT84166.1"/>
    <property type="molecule type" value="Genomic_DNA"/>
</dbReference>
<dbReference type="Proteomes" id="UP000332933">
    <property type="component" value="Unassembled WGS sequence"/>
</dbReference>
<dbReference type="EMBL" id="VJMH01002364">
    <property type="protein sequence ID" value="KAF0709047.1"/>
    <property type="molecule type" value="Genomic_DNA"/>
</dbReference>
<evidence type="ECO:0000313" key="1">
    <source>
        <dbReference type="EMBL" id="KAF0704838.1"/>
    </source>
</evidence>
<dbReference type="InterPro" id="IPR036397">
    <property type="entry name" value="RNaseH_sf"/>
</dbReference>
<dbReference type="GO" id="GO:0003676">
    <property type="term" value="F:nucleic acid binding"/>
    <property type="evidence" value="ECO:0007669"/>
    <property type="project" value="InterPro"/>
</dbReference>
<evidence type="ECO:0000313" key="2">
    <source>
        <dbReference type="EMBL" id="KAF0709047.1"/>
    </source>
</evidence>
<dbReference type="EMBL" id="CAADRA010002366">
    <property type="protein sequence ID" value="VFT83120.1"/>
    <property type="molecule type" value="Genomic_DNA"/>
</dbReference>
<keyword evidence="5" id="KW-1185">Reference proteome</keyword>
<proteinExistence type="predicted"/>
<gene>
    <name evidence="4" type="primary">Aste57867_7242</name>
    <name evidence="3" type="synonym">Aste57867_6113</name>
    <name evidence="2" type="ORF">As57867_006099</name>
    <name evidence="1" type="ORF">As57867_007217</name>
    <name evidence="3" type="ORF">ASTE57867_6113</name>
    <name evidence="4" type="ORF">ASTE57867_7242</name>
</gene>